<feature type="domain" description="LysM" evidence="6">
    <location>
        <begin position="39"/>
        <end position="83"/>
    </location>
</feature>
<feature type="chain" id="PRO_5012623747" description="LysM peptidoglycan-binding domain-containing protein" evidence="4">
    <location>
        <begin position="39"/>
        <end position="515"/>
    </location>
</feature>
<gene>
    <name evidence="7" type="ORF">RsY01_1612</name>
</gene>
<dbReference type="Gene3D" id="3.10.350.10">
    <property type="entry name" value="LysM domain"/>
    <property type="match status" value="3"/>
</dbReference>
<dbReference type="SUPFAM" id="SSF54001">
    <property type="entry name" value="Cysteine proteinases"/>
    <property type="match status" value="1"/>
</dbReference>
<organism evidence="7 8">
    <name type="scientific">Pseudolactococcus reticulitermitis</name>
    <dbReference type="NCBI Taxonomy" id="2025039"/>
    <lineage>
        <taxon>Bacteria</taxon>
        <taxon>Bacillati</taxon>
        <taxon>Bacillota</taxon>
        <taxon>Bacilli</taxon>
        <taxon>Lactobacillales</taxon>
        <taxon>Streptococcaceae</taxon>
        <taxon>Pseudolactococcus</taxon>
    </lineage>
</organism>
<keyword evidence="1 4" id="KW-0732">Signal</keyword>
<evidence type="ECO:0000313" key="7">
    <source>
        <dbReference type="EMBL" id="GAX47998.1"/>
    </source>
</evidence>
<dbReference type="GO" id="GO:0071555">
    <property type="term" value="P:cell wall organization"/>
    <property type="evidence" value="ECO:0007669"/>
    <property type="project" value="UniProtKB-KW"/>
</dbReference>
<evidence type="ECO:0000313" key="8">
    <source>
        <dbReference type="Proteomes" id="UP000218689"/>
    </source>
</evidence>
<feature type="domain" description="LysM" evidence="6">
    <location>
        <begin position="170"/>
        <end position="214"/>
    </location>
</feature>
<dbReference type="SMART" id="SM00257">
    <property type="entry name" value="LysM"/>
    <property type="match status" value="3"/>
</dbReference>
<keyword evidence="2" id="KW-0378">Hydrolase</keyword>
<keyword evidence="8" id="KW-1185">Reference proteome</keyword>
<dbReference type="PANTHER" id="PTHR33734:SF22">
    <property type="entry name" value="MEMBRANE-BOUND LYTIC MUREIN TRANSGLYCOSYLASE D"/>
    <property type="match status" value="1"/>
</dbReference>
<dbReference type="RefSeq" id="WP_094785043.1">
    <property type="nucleotide sequence ID" value="NZ_BEDT01000004.1"/>
</dbReference>
<dbReference type="SUPFAM" id="SSF54106">
    <property type="entry name" value="LysM domain"/>
    <property type="match status" value="3"/>
</dbReference>
<dbReference type="InterPro" id="IPR007921">
    <property type="entry name" value="CHAP_dom"/>
</dbReference>
<evidence type="ECO:0000256" key="3">
    <source>
        <dbReference type="ARBA" id="ARBA00023316"/>
    </source>
</evidence>
<dbReference type="SUPFAM" id="SSF53955">
    <property type="entry name" value="Lysozyme-like"/>
    <property type="match status" value="1"/>
</dbReference>
<feature type="signal peptide" evidence="4">
    <location>
        <begin position="1"/>
        <end position="38"/>
    </location>
</feature>
<accession>A0A224X1D2</accession>
<feature type="domain" description="Peptidase C51" evidence="5">
    <location>
        <begin position="388"/>
        <end position="512"/>
    </location>
</feature>
<evidence type="ECO:0000256" key="1">
    <source>
        <dbReference type="ARBA" id="ARBA00022729"/>
    </source>
</evidence>
<dbReference type="InterPro" id="IPR041219">
    <property type="entry name" value="Phage_lysozyme2"/>
</dbReference>
<reference evidence="8" key="1">
    <citation type="submission" date="2017-08" db="EMBL/GenBank/DDBJ databases">
        <title>Draft genome sequence of Lactococcus sp. strain Rs-Y01, isolated from the gut of the lower termite Reticulitermes speratus.</title>
        <authorList>
            <person name="Ohkuma M."/>
            <person name="Yuki M."/>
        </authorList>
    </citation>
    <scope>NUCLEOTIDE SEQUENCE [LARGE SCALE GENOMIC DNA]</scope>
    <source>
        <strain evidence="8">Rs-Y01</strain>
    </source>
</reference>
<feature type="domain" description="LysM" evidence="6">
    <location>
        <begin position="109"/>
        <end position="153"/>
    </location>
</feature>
<dbReference type="OrthoDB" id="2145421at2"/>
<evidence type="ECO:0000259" key="5">
    <source>
        <dbReference type="PROSITE" id="PS50911"/>
    </source>
</evidence>
<dbReference type="InterPro" id="IPR038765">
    <property type="entry name" value="Papain-like_cys_pep_sf"/>
</dbReference>
<dbReference type="PANTHER" id="PTHR33734">
    <property type="entry name" value="LYSM DOMAIN-CONTAINING GPI-ANCHORED PROTEIN 2"/>
    <property type="match status" value="1"/>
</dbReference>
<proteinExistence type="predicted"/>
<evidence type="ECO:0008006" key="9">
    <source>
        <dbReference type="Google" id="ProtNLM"/>
    </source>
</evidence>
<name>A0A224X1D2_9LACT</name>
<dbReference type="Pfam" id="PF01476">
    <property type="entry name" value="LysM"/>
    <property type="match status" value="3"/>
</dbReference>
<evidence type="ECO:0000256" key="4">
    <source>
        <dbReference type="SAM" id="SignalP"/>
    </source>
</evidence>
<dbReference type="PROSITE" id="PS50911">
    <property type="entry name" value="CHAP"/>
    <property type="match status" value="1"/>
</dbReference>
<sequence length="515" mass="54635">MGKHDQAMTDNYNKTAAKLALGASTVAGVLAFSNTASADTYTVEAGDNLWHIAQKFNTSVETLTALNGISDPTQIAVGQTIETSQPVPTAVKPAAAKTSAAPAKAQPAVTYTVKAGDTLSDIAQTHQVSVEDIITNSKLNNTDFIYIGQELVIKPAVAAKRPEPIIIPAVTYTVKAGDTLWDIAQAQKVSVEDIIKHSKLTNTQLIFAGQELIIKPAQTINGGVLTISAETLASEANLSVENAQNAIDIANHLMGQEGFTLEGASGALAVAERESGFNPEAVNDSGGVAGIFQWSGWSNMINGNRWSKAEDRALSLDVQLNLVSTELNGAFTNVKDIVGSATDPAQASLDWSLYYEGVALDDPQTKVSTIEANAQKWYDLLKDYVDFDGVIAVPIDVNDGPYTTNNTYAAENCTWYVKDIFKARMGDWWGNAKDWAANASREGLRVDDQPVANLTIAVFAPGSAGADATYGHVAVVTGVSGDTVTIKEMNGEAGLGKVSTRTIPKNAASYIHMDY</sequence>
<evidence type="ECO:0000256" key="2">
    <source>
        <dbReference type="ARBA" id="ARBA00022801"/>
    </source>
</evidence>
<dbReference type="Pfam" id="PF05257">
    <property type="entry name" value="CHAP"/>
    <property type="match status" value="1"/>
</dbReference>
<dbReference type="InterPro" id="IPR036779">
    <property type="entry name" value="LysM_dom_sf"/>
</dbReference>
<dbReference type="InterPro" id="IPR018392">
    <property type="entry name" value="LysM"/>
</dbReference>
<dbReference type="GO" id="GO:0016787">
    <property type="term" value="F:hydrolase activity"/>
    <property type="evidence" value="ECO:0007669"/>
    <property type="project" value="UniProtKB-KW"/>
</dbReference>
<dbReference type="Pfam" id="PF18013">
    <property type="entry name" value="Phage_lysozyme2"/>
    <property type="match status" value="1"/>
</dbReference>
<dbReference type="AlphaFoldDB" id="A0A224X1D2"/>
<dbReference type="PROSITE" id="PS51782">
    <property type="entry name" value="LYSM"/>
    <property type="match status" value="3"/>
</dbReference>
<comment type="caution">
    <text evidence="7">The sequence shown here is derived from an EMBL/GenBank/DDBJ whole genome shotgun (WGS) entry which is preliminary data.</text>
</comment>
<protein>
    <recommendedName>
        <fullName evidence="9">LysM peptidoglycan-binding domain-containing protein</fullName>
    </recommendedName>
</protein>
<dbReference type="CDD" id="cd00118">
    <property type="entry name" value="LysM"/>
    <property type="match status" value="3"/>
</dbReference>
<dbReference type="Gene3D" id="3.90.1720.10">
    <property type="entry name" value="endopeptidase domain like (from Nostoc punctiforme)"/>
    <property type="match status" value="1"/>
</dbReference>
<evidence type="ECO:0000259" key="6">
    <source>
        <dbReference type="PROSITE" id="PS51782"/>
    </source>
</evidence>
<keyword evidence="3" id="KW-0961">Cell wall biogenesis/degradation</keyword>
<dbReference type="EMBL" id="BEDT01000004">
    <property type="protein sequence ID" value="GAX47998.1"/>
    <property type="molecule type" value="Genomic_DNA"/>
</dbReference>
<dbReference type="Gene3D" id="1.10.530.10">
    <property type="match status" value="1"/>
</dbReference>
<dbReference type="Proteomes" id="UP000218689">
    <property type="component" value="Unassembled WGS sequence"/>
</dbReference>
<dbReference type="InterPro" id="IPR023346">
    <property type="entry name" value="Lysozyme-like_dom_sf"/>
</dbReference>